<organism evidence="1 2">
    <name type="scientific">Limihaloglobus sulfuriphilus</name>
    <dbReference type="NCBI Taxonomy" id="1851148"/>
    <lineage>
        <taxon>Bacteria</taxon>
        <taxon>Pseudomonadati</taxon>
        <taxon>Planctomycetota</taxon>
        <taxon>Phycisphaerae</taxon>
        <taxon>Sedimentisphaerales</taxon>
        <taxon>Sedimentisphaeraceae</taxon>
        <taxon>Limihaloglobus</taxon>
    </lineage>
</organism>
<evidence type="ECO:0000313" key="2">
    <source>
        <dbReference type="Proteomes" id="UP000188181"/>
    </source>
</evidence>
<evidence type="ECO:0000313" key="1">
    <source>
        <dbReference type="EMBL" id="AQQ71002.1"/>
    </source>
</evidence>
<dbReference type="STRING" id="1851148.SMSP2_01366"/>
<dbReference type="Gene3D" id="3.20.20.80">
    <property type="entry name" value="Glycosidases"/>
    <property type="match status" value="1"/>
</dbReference>
<dbReference type="OrthoDB" id="9815923at2"/>
<gene>
    <name evidence="1" type="ORF">SMSP2_01366</name>
</gene>
<dbReference type="PROSITE" id="PS51257">
    <property type="entry name" value="PROKAR_LIPOPROTEIN"/>
    <property type="match status" value="1"/>
</dbReference>
<proteinExistence type="predicted"/>
<name>A0A1Q2MFH6_9BACT</name>
<dbReference type="RefSeq" id="WP_146683222.1">
    <property type="nucleotide sequence ID" value="NZ_CP019646.1"/>
</dbReference>
<dbReference type="KEGG" id="pbas:SMSP2_01366"/>
<sequence length="404" mass="46787" precursor="true">MSKITAVRVSVSMLVISAMLSGCGSQRHNEQKPFNYVVGTQTIGANYQFTDQPVLIETAQRILDMGSNIIKFSLEHPRGSELSLTELVKHDQNYSRVFDMPFDFYFLWAYVSSPKINFKDGLSEEEKAAMYDNFYDLSAYLLREYNKTGKSFYFGHWEGDWSLIDPPYSPKIDPSDTAVEGMIDWLNIKQKAVEDAQRDIPHENVYIYTYTEVNMVQKAVKGGKTLTNNVLPHSNVDYVSFSCYDSLYPFHDASLSMDERKTKMKKLLLEAMDYIESKLPAKDVPGRRVFIGEYGFALEHVKQPQIQDQFARTVIKAALKWGCPFVLYWEMYCNTIDHPSSDYLGYGFWMIDNKGVKQPVYFTHENLLKRGREFVKSYRAEHARNPSGSEYRKVLLDWLNKNEK</sequence>
<protein>
    <submittedName>
        <fullName evidence="1">Uncharacterized protein</fullName>
    </submittedName>
</protein>
<dbReference type="SUPFAM" id="SSF51445">
    <property type="entry name" value="(Trans)glycosidases"/>
    <property type="match status" value="1"/>
</dbReference>
<dbReference type="Proteomes" id="UP000188181">
    <property type="component" value="Chromosome"/>
</dbReference>
<dbReference type="AlphaFoldDB" id="A0A1Q2MFH6"/>
<reference evidence="2" key="1">
    <citation type="submission" date="2017-02" db="EMBL/GenBank/DDBJ databases">
        <title>Comparative genomics and description of representatives of a novel lineage of planctomycetes thriving in anoxic sediments.</title>
        <authorList>
            <person name="Spring S."/>
            <person name="Bunk B."/>
            <person name="Sproer C."/>
        </authorList>
    </citation>
    <scope>NUCLEOTIDE SEQUENCE [LARGE SCALE GENOMIC DNA]</scope>
    <source>
        <strain evidence="2">SM-Chi-D1</strain>
    </source>
</reference>
<keyword evidence="2" id="KW-1185">Reference proteome</keyword>
<dbReference type="InterPro" id="IPR017853">
    <property type="entry name" value="GH"/>
</dbReference>
<dbReference type="EMBL" id="CP019646">
    <property type="protein sequence ID" value="AQQ71002.1"/>
    <property type="molecule type" value="Genomic_DNA"/>
</dbReference>
<accession>A0A1Q2MFH6</accession>